<evidence type="ECO:0000313" key="3">
    <source>
        <dbReference type="EMBL" id="MBB6544603.1"/>
    </source>
</evidence>
<name>A0A7X0TUV5_9GAMM</name>
<dbReference type="AlphaFoldDB" id="A0A7X0TUV5"/>
<keyword evidence="1" id="KW-0812">Transmembrane</keyword>
<comment type="caution">
    <text evidence="3">The sequence shown here is derived from an EMBL/GenBank/DDBJ whole genome shotgun (WGS) entry which is preliminary data.</text>
</comment>
<proteinExistence type="predicted"/>
<keyword evidence="1" id="KW-0472">Membrane</keyword>
<dbReference type="Proteomes" id="UP000537141">
    <property type="component" value="Unassembled WGS sequence"/>
</dbReference>
<evidence type="ECO:0000256" key="1">
    <source>
        <dbReference type="SAM" id="Phobius"/>
    </source>
</evidence>
<dbReference type="InterPro" id="IPR025746">
    <property type="entry name" value="PilX_N_dom"/>
</dbReference>
<keyword evidence="1" id="KW-1133">Transmembrane helix</keyword>
<protein>
    <submittedName>
        <fullName evidence="3">MSHA biogenesis protein MshP</fullName>
    </submittedName>
</protein>
<reference evidence="3 4" key="1">
    <citation type="submission" date="2020-08" db="EMBL/GenBank/DDBJ databases">
        <title>Genomic Encyclopedia of Type Strains, Phase IV (KMG-IV): sequencing the most valuable type-strain genomes for metagenomic binning, comparative biology and taxonomic classification.</title>
        <authorList>
            <person name="Goeker M."/>
        </authorList>
    </citation>
    <scope>NUCLEOTIDE SEQUENCE [LARGE SCALE GENOMIC DNA]</scope>
    <source>
        <strain evidence="3 4">DSM 26287</strain>
    </source>
</reference>
<gene>
    <name evidence="3" type="ORF">HNQ55_003136</name>
</gene>
<feature type="domain" description="Type 4 fimbrial biogenesis protein PilX N-terminal" evidence="2">
    <location>
        <begin position="24"/>
        <end position="73"/>
    </location>
</feature>
<evidence type="ECO:0000259" key="2">
    <source>
        <dbReference type="Pfam" id="PF14341"/>
    </source>
</evidence>
<dbReference type="EMBL" id="JACHHU010000033">
    <property type="protein sequence ID" value="MBB6544603.1"/>
    <property type="molecule type" value="Genomic_DNA"/>
</dbReference>
<keyword evidence="4" id="KW-1185">Reference proteome</keyword>
<organism evidence="3 4">
    <name type="scientific">Thalassotalea piscium</name>
    <dbReference type="NCBI Taxonomy" id="1230533"/>
    <lineage>
        <taxon>Bacteria</taxon>
        <taxon>Pseudomonadati</taxon>
        <taxon>Pseudomonadota</taxon>
        <taxon>Gammaproteobacteria</taxon>
        <taxon>Alteromonadales</taxon>
        <taxon>Colwelliaceae</taxon>
        <taxon>Thalassotalea</taxon>
    </lineage>
</organism>
<feature type="transmembrane region" description="Helical" evidence="1">
    <location>
        <begin position="27"/>
        <end position="49"/>
    </location>
</feature>
<accession>A0A7X0TUV5</accession>
<dbReference type="Pfam" id="PF14341">
    <property type="entry name" value="PilX_N"/>
    <property type="match status" value="1"/>
</dbReference>
<sequence>MFLNRIRLSKTTQLQAYANKRKQRGSALVIAIFIIIVMTLLGTALVRMLSTEAESVAYEVIGTRAFLAAQSGMQWQLQQVFPLNSSATDCPVAFSTKDFTNSGVDGKGLKNCRAELSCESFIHTDGVRYYQLESTGICSVAEVVTSRKIAVDARSL</sequence>
<evidence type="ECO:0000313" key="4">
    <source>
        <dbReference type="Proteomes" id="UP000537141"/>
    </source>
</evidence>
<dbReference type="RefSeq" id="WP_184425867.1">
    <property type="nucleotide sequence ID" value="NZ_AP027362.1"/>
</dbReference>